<protein>
    <submittedName>
        <fullName evidence="2">Putative nucleic acid-binding protein</fullName>
    </submittedName>
</protein>
<accession>A0A326RKJ9</accession>
<reference evidence="2 3" key="1">
    <citation type="submission" date="2018-06" db="EMBL/GenBank/DDBJ databases">
        <title>Genomic Encyclopedia of Archaeal and Bacterial Type Strains, Phase II (KMG-II): from individual species to whole genera.</title>
        <authorList>
            <person name="Goeker M."/>
        </authorList>
    </citation>
    <scope>NUCLEOTIDE SEQUENCE [LARGE SCALE GENOMIC DNA]</scope>
    <source>
        <strain evidence="2 3">T4</strain>
    </source>
</reference>
<proteinExistence type="predicted"/>
<sequence length="137" mass="16013">MKIFFDVNVILDFFLERSPDQDRLNEFFLKLEERKIHGFISISVLQTCCYYLELAKGLEVTKEIAGVIAKRFDFLEGSKYEVLSAIESDFDDLEDAIHYFIAINSEMEGIVTNDQKFLRHSKPQLPILTPIQFLERL</sequence>
<name>A0A326RKJ9_9BACT</name>
<dbReference type="RefSeq" id="WP_111394310.1">
    <property type="nucleotide sequence ID" value="NZ_QKTX01000015.1"/>
</dbReference>
<organism evidence="2 3">
    <name type="scientific">Algoriphagus aquaeductus</name>
    <dbReference type="NCBI Taxonomy" id="475299"/>
    <lineage>
        <taxon>Bacteria</taxon>
        <taxon>Pseudomonadati</taxon>
        <taxon>Bacteroidota</taxon>
        <taxon>Cytophagia</taxon>
        <taxon>Cytophagales</taxon>
        <taxon>Cyclobacteriaceae</taxon>
        <taxon>Algoriphagus</taxon>
    </lineage>
</organism>
<dbReference type="SUPFAM" id="SSF88723">
    <property type="entry name" value="PIN domain-like"/>
    <property type="match status" value="1"/>
</dbReference>
<dbReference type="InterPro" id="IPR029060">
    <property type="entry name" value="PIN-like_dom_sf"/>
</dbReference>
<dbReference type="Gene3D" id="3.40.50.1010">
    <property type="entry name" value="5'-nuclease"/>
    <property type="match status" value="1"/>
</dbReference>
<dbReference type="Proteomes" id="UP000248917">
    <property type="component" value="Unassembled WGS sequence"/>
</dbReference>
<comment type="caution">
    <text evidence="2">The sequence shown here is derived from an EMBL/GenBank/DDBJ whole genome shotgun (WGS) entry which is preliminary data.</text>
</comment>
<feature type="domain" description="PIN" evidence="1">
    <location>
        <begin position="2"/>
        <end position="116"/>
    </location>
</feature>
<evidence type="ECO:0000313" key="3">
    <source>
        <dbReference type="Proteomes" id="UP000248917"/>
    </source>
</evidence>
<evidence type="ECO:0000259" key="1">
    <source>
        <dbReference type="Pfam" id="PF13470"/>
    </source>
</evidence>
<dbReference type="EMBL" id="QKTX01000015">
    <property type="protein sequence ID" value="PZV79041.1"/>
    <property type="molecule type" value="Genomic_DNA"/>
</dbReference>
<keyword evidence="3" id="KW-1185">Reference proteome</keyword>
<dbReference type="OrthoDB" id="1148871at2"/>
<dbReference type="InterPro" id="IPR002716">
    <property type="entry name" value="PIN_dom"/>
</dbReference>
<gene>
    <name evidence="2" type="ORF">CLV31_1151</name>
</gene>
<dbReference type="Pfam" id="PF13470">
    <property type="entry name" value="PIN_3"/>
    <property type="match status" value="1"/>
</dbReference>
<evidence type="ECO:0000313" key="2">
    <source>
        <dbReference type="EMBL" id="PZV79041.1"/>
    </source>
</evidence>
<dbReference type="AlphaFoldDB" id="A0A326RKJ9"/>